<comment type="caution">
    <text evidence="1">The sequence shown here is derived from an EMBL/GenBank/DDBJ whole genome shotgun (WGS) entry which is preliminary data.</text>
</comment>
<gene>
    <name evidence="1" type="primary">pepF</name>
    <name evidence="1" type="ORF">E5357_10310</name>
</gene>
<dbReference type="Proteomes" id="UP000307720">
    <property type="component" value="Unassembled WGS sequence"/>
</dbReference>
<organism evidence="1 2">
    <name type="scientific">Hominisplanchenecus murintestinalis</name>
    <dbReference type="NCBI Taxonomy" id="2941517"/>
    <lineage>
        <taxon>Bacteria</taxon>
        <taxon>Bacillati</taxon>
        <taxon>Bacillota</taxon>
        <taxon>Clostridia</taxon>
        <taxon>Lachnospirales</taxon>
        <taxon>Lachnospiraceae</taxon>
        <taxon>Hominisplanchenecus</taxon>
    </lineage>
</organism>
<reference evidence="1" key="1">
    <citation type="submission" date="2019-04" db="EMBL/GenBank/DDBJ databases">
        <title>Microbes associate with the intestines of laboratory mice.</title>
        <authorList>
            <person name="Navarre W."/>
            <person name="Wong E."/>
            <person name="Huang K."/>
            <person name="Tropini C."/>
            <person name="Ng K."/>
            <person name="Yu B."/>
        </authorList>
    </citation>
    <scope>NUCLEOTIDE SEQUENCE</scope>
    <source>
        <strain evidence="1">NM72_1-8</strain>
    </source>
</reference>
<proteinExistence type="predicted"/>
<dbReference type="EMBL" id="SRZB01000022">
    <property type="protein sequence ID" value="TGX98071.1"/>
    <property type="molecule type" value="Genomic_DNA"/>
</dbReference>
<accession>A0AC61QZG0</accession>
<keyword evidence="2" id="KW-1185">Reference proteome</keyword>
<evidence type="ECO:0000313" key="1">
    <source>
        <dbReference type="EMBL" id="TGX98071.1"/>
    </source>
</evidence>
<sequence>MAKTRKREEVKKEDTWALEDLYASEQLFEEDCGRLAGMIEEFPKYKGRLKEGSGVLLEMLEDYSGMNKLFEKVYVYANQRLHQDMGNAASQKSAASTEVLMDKMNAAESYMVPEILGLPEELLAEYCREERRLEKYRRFLDEIFRQKPHTLDERSEEILAKAGELAKASSNVFTMFNNADITFRPVTDEKGKEEPLTQGRYTAYMQSPDRRVRRETFANLYQGYAGFKNTLAALYEANAKKTAFYAKMRNYGSSLEAALDDSEIPVAVYDSLIDSVHGHMEPMYRYMRLRKKVLGVEELHMYDVYVPMVQEVDMKVSFERAKEIVKEGLAPLGKRYQALLQEGFDSRWIDIYENENKRTGAYSWGAYGTHPYVLLNYQESLNDVFTLAHEMGHALHSWHSDQEQDYIYAGYRIFVAEVASTCNEALLIRHMIENSRDKQEKAYLINYFLEQFRTTLYRQTMFAEFEKVTHEIVDEGGTLNAETLCGIYLDLNKKYYGTDVVSDEEIQYEWSRIPHFYRAFYVYQYATGFSAAIAISSRILAGEEGALEGYFEFLKGGSSKSPIELLRLAGVDMAGKEPVEDALEVFEEYVGKLEKILAGGQREI</sequence>
<name>A0AC61QZG0_9FIRM</name>
<evidence type="ECO:0000313" key="2">
    <source>
        <dbReference type="Proteomes" id="UP000307720"/>
    </source>
</evidence>
<protein>
    <submittedName>
        <fullName evidence="1">Oligoendopeptidase F</fullName>
    </submittedName>
</protein>